<keyword evidence="7" id="KW-1185">Reference proteome</keyword>
<dbReference type="STRING" id="188477.A0A3S1BCM5"/>
<dbReference type="EMBL" id="RQTK01000179">
    <property type="protein sequence ID" value="RUS85150.1"/>
    <property type="molecule type" value="Genomic_DNA"/>
</dbReference>
<accession>A0A3S1BCM5</accession>
<dbReference type="Gene3D" id="1.10.472.30">
    <property type="entry name" value="Transcription elongation factor S-II, central domain"/>
    <property type="match status" value="1"/>
</dbReference>
<dbReference type="InterPro" id="IPR035441">
    <property type="entry name" value="TFIIS/LEDGF_dom_sf"/>
</dbReference>
<evidence type="ECO:0008006" key="8">
    <source>
        <dbReference type="Google" id="ProtNLM"/>
    </source>
</evidence>
<dbReference type="SMART" id="SM00509">
    <property type="entry name" value="TFS2N"/>
    <property type="match status" value="1"/>
</dbReference>
<dbReference type="SUPFAM" id="SSF47676">
    <property type="entry name" value="Conserved domain common to transcription factors TFIIS, elongin A, CRSP70"/>
    <property type="match status" value="1"/>
</dbReference>
<dbReference type="GO" id="GO:0005634">
    <property type="term" value="C:nucleus"/>
    <property type="evidence" value="ECO:0007669"/>
    <property type="project" value="UniProtKB-SubCell"/>
</dbReference>
<evidence type="ECO:0000256" key="2">
    <source>
        <dbReference type="ARBA" id="ARBA00023242"/>
    </source>
</evidence>
<dbReference type="InterPro" id="IPR003618">
    <property type="entry name" value="TFIIS_cen_dom"/>
</dbReference>
<organism evidence="6 7">
    <name type="scientific">Elysia chlorotica</name>
    <name type="common">Eastern emerald elysia</name>
    <name type="synonym">Sea slug</name>
    <dbReference type="NCBI Taxonomy" id="188477"/>
    <lineage>
        <taxon>Eukaryota</taxon>
        <taxon>Metazoa</taxon>
        <taxon>Spiralia</taxon>
        <taxon>Lophotrochozoa</taxon>
        <taxon>Mollusca</taxon>
        <taxon>Gastropoda</taxon>
        <taxon>Heterobranchia</taxon>
        <taxon>Euthyneura</taxon>
        <taxon>Panpulmonata</taxon>
        <taxon>Sacoglossa</taxon>
        <taxon>Placobranchoidea</taxon>
        <taxon>Plakobranchidae</taxon>
        <taxon>Elysia</taxon>
    </lineage>
</organism>
<dbReference type="Gene3D" id="1.20.930.10">
    <property type="entry name" value="Conserved domain common to transcription factors TFIIS, elongin A, CRSP70"/>
    <property type="match status" value="1"/>
</dbReference>
<protein>
    <recommendedName>
        <fullName evidence="8">TFIIS N-terminal domain-containing protein</fullName>
    </recommendedName>
</protein>
<keyword evidence="2 3" id="KW-0539">Nucleus</keyword>
<dbReference type="Proteomes" id="UP000271974">
    <property type="component" value="Unassembled WGS sequence"/>
</dbReference>
<name>A0A3S1BCM5_ELYCH</name>
<dbReference type="PROSITE" id="PS51319">
    <property type="entry name" value="TFIIS_N"/>
    <property type="match status" value="1"/>
</dbReference>
<evidence type="ECO:0000256" key="1">
    <source>
        <dbReference type="ARBA" id="ARBA00004123"/>
    </source>
</evidence>
<dbReference type="GO" id="GO:0006351">
    <property type="term" value="P:DNA-templated transcription"/>
    <property type="evidence" value="ECO:0007669"/>
    <property type="project" value="InterPro"/>
</dbReference>
<dbReference type="Pfam" id="PF07500">
    <property type="entry name" value="TFIIS_M"/>
    <property type="match status" value="1"/>
</dbReference>
<dbReference type="OrthoDB" id="44867at2759"/>
<dbReference type="InterPro" id="IPR036575">
    <property type="entry name" value="TFIIS_cen_dom_sf"/>
</dbReference>
<evidence type="ECO:0000256" key="3">
    <source>
        <dbReference type="PROSITE-ProRule" id="PRU00649"/>
    </source>
</evidence>
<evidence type="ECO:0000313" key="6">
    <source>
        <dbReference type="EMBL" id="RUS85150.1"/>
    </source>
</evidence>
<gene>
    <name evidence="6" type="ORF">EGW08_007054</name>
</gene>
<dbReference type="SUPFAM" id="SSF46942">
    <property type="entry name" value="Elongation factor TFIIS domain 2"/>
    <property type="match status" value="1"/>
</dbReference>
<dbReference type="InterPro" id="IPR003617">
    <property type="entry name" value="TFIIS/CRSP70_N_sub"/>
</dbReference>
<feature type="domain" description="TFIIS N-terminal" evidence="4">
    <location>
        <begin position="41"/>
        <end position="115"/>
    </location>
</feature>
<comment type="caution">
    <text evidence="6">The sequence shown here is derived from an EMBL/GenBank/DDBJ whole genome shotgun (WGS) entry which is preliminary data.</text>
</comment>
<sequence>MDKYLKKTPREKPKLDVVACSSSKSFKQSTIHSLKGVVVVEDIQRLKCKLQLPAQSVDILIASLKELSKKIPPRHNLISTKIGHTVNKLRKHPDQRVSTEAKQVYVKWKTYFKEKNEKPQIEVKCDRKTEELRLTAKRLFSEALCVERLHVMVEAVEREVFHCNKKLVNSAYRRTMRAIVFRLRGDEELRSSLLNKQISVEEFVKQNKKS</sequence>
<evidence type="ECO:0000259" key="4">
    <source>
        <dbReference type="PROSITE" id="PS51319"/>
    </source>
</evidence>
<proteinExistence type="predicted"/>
<reference evidence="6 7" key="1">
    <citation type="submission" date="2019-01" db="EMBL/GenBank/DDBJ databases">
        <title>A draft genome assembly of the solar-powered sea slug Elysia chlorotica.</title>
        <authorList>
            <person name="Cai H."/>
            <person name="Li Q."/>
            <person name="Fang X."/>
            <person name="Li J."/>
            <person name="Curtis N.E."/>
            <person name="Altenburger A."/>
            <person name="Shibata T."/>
            <person name="Feng M."/>
            <person name="Maeda T."/>
            <person name="Schwartz J.A."/>
            <person name="Shigenobu S."/>
            <person name="Lundholm N."/>
            <person name="Nishiyama T."/>
            <person name="Yang H."/>
            <person name="Hasebe M."/>
            <person name="Li S."/>
            <person name="Pierce S.K."/>
            <person name="Wang J."/>
        </authorList>
    </citation>
    <scope>NUCLEOTIDE SEQUENCE [LARGE SCALE GENOMIC DNA]</scope>
    <source>
        <strain evidence="6">EC2010</strain>
        <tissue evidence="6">Whole organism of an adult</tissue>
    </source>
</reference>
<dbReference type="InterPro" id="IPR017923">
    <property type="entry name" value="TFIIS_N"/>
</dbReference>
<comment type="subcellular location">
    <subcellularLocation>
        <location evidence="1 3">Nucleus</location>
    </subcellularLocation>
</comment>
<evidence type="ECO:0000259" key="5">
    <source>
        <dbReference type="PROSITE" id="PS51321"/>
    </source>
</evidence>
<feature type="domain" description="TFIIS central" evidence="5">
    <location>
        <begin position="132"/>
        <end position="210"/>
    </location>
</feature>
<dbReference type="Pfam" id="PF08711">
    <property type="entry name" value="Med26"/>
    <property type="match status" value="1"/>
</dbReference>
<dbReference type="AlphaFoldDB" id="A0A3S1BCM5"/>
<evidence type="ECO:0000313" key="7">
    <source>
        <dbReference type="Proteomes" id="UP000271974"/>
    </source>
</evidence>
<dbReference type="PROSITE" id="PS51321">
    <property type="entry name" value="TFIIS_CENTRAL"/>
    <property type="match status" value="1"/>
</dbReference>